<name>A0A916N1V3_9PROT</name>
<comment type="caution">
    <text evidence="1">The sequence shown here is derived from an EMBL/GenBank/DDBJ whole genome shotgun (WGS) entry which is preliminary data.</text>
</comment>
<dbReference type="PANTHER" id="PTHR42958">
    <property type="entry name" value="HYDROGENASE-2 LARGE CHAIN"/>
    <property type="match status" value="1"/>
</dbReference>
<organism evidence="1 2">
    <name type="scientific">Georgfuchsia toluolica</name>
    <dbReference type="NCBI Taxonomy" id="424218"/>
    <lineage>
        <taxon>Bacteria</taxon>
        <taxon>Pseudomonadati</taxon>
        <taxon>Pseudomonadota</taxon>
        <taxon>Betaproteobacteria</taxon>
        <taxon>Nitrosomonadales</taxon>
        <taxon>Sterolibacteriaceae</taxon>
        <taxon>Georgfuchsia</taxon>
    </lineage>
</organism>
<sequence length="341" mass="36757">MSMEPGFVRLHLALSADGLRVASVQVECHRPDVSTVLDNKPASAVEKMVPLLYAVCGKAHGLAASLAMKAARGEAIARHRNEEVARESAREHLWHLLGVEDGQLLAAGCRCLQAENPSAALANFIEPLLGMPPRDWLAFETSGALDDWATAQPGVLARGFQPHGFEPHPAAVPLLPALEAAESLSHWPRLDGVFSALPVWQGSAAETGAIARQCDSALVSMLRNRPLAQRKAARLRELLLFAQDDNISLQAGDASAHPVAPGRGRALIQTARGLLMHEVSLRGEITSDYIIVAPTEWNFHPQGTLSIWLRNMGAERKQVLHESMAAAVAALDPCVPWLLQC</sequence>
<dbReference type="PANTHER" id="PTHR42958:SF4">
    <property type="entry name" value="HYDROGENASE EXPRESSION_FORMATION PROTEIN HUPK"/>
    <property type="match status" value="1"/>
</dbReference>
<evidence type="ECO:0000313" key="2">
    <source>
        <dbReference type="Proteomes" id="UP000742786"/>
    </source>
</evidence>
<dbReference type="InterPro" id="IPR050867">
    <property type="entry name" value="NiFe/NiFeSe_hydrgnase_LSU"/>
</dbReference>
<gene>
    <name evidence="1" type="ORF">GTOL_10971</name>
</gene>
<dbReference type="RefSeq" id="WP_220635088.1">
    <property type="nucleotide sequence ID" value="NZ_CAJQUM010000001.1"/>
</dbReference>
<dbReference type="AlphaFoldDB" id="A0A916N1V3"/>
<dbReference type="Gene3D" id="1.10.645.10">
    <property type="entry name" value="Cytochrome-c3 Hydrogenase, chain B"/>
    <property type="match status" value="1"/>
</dbReference>
<protein>
    <submittedName>
        <fullName evidence="1">Hydrogenase expression/formation protein HoxV</fullName>
    </submittedName>
</protein>
<proteinExistence type="predicted"/>
<evidence type="ECO:0000313" key="1">
    <source>
        <dbReference type="EMBL" id="CAG4883089.1"/>
    </source>
</evidence>
<dbReference type="InterPro" id="IPR029014">
    <property type="entry name" value="NiFe-Hase_large"/>
</dbReference>
<accession>A0A916N1V3</accession>
<dbReference type="EMBL" id="CAJQUM010000001">
    <property type="protein sequence ID" value="CAG4883089.1"/>
    <property type="molecule type" value="Genomic_DNA"/>
</dbReference>
<dbReference type="SUPFAM" id="SSF56762">
    <property type="entry name" value="HydB/Nqo4-like"/>
    <property type="match status" value="1"/>
</dbReference>
<dbReference type="Proteomes" id="UP000742786">
    <property type="component" value="Unassembled WGS sequence"/>
</dbReference>
<keyword evidence="2" id="KW-1185">Reference proteome</keyword>
<reference evidence="1" key="1">
    <citation type="submission" date="2021-04" db="EMBL/GenBank/DDBJ databases">
        <authorList>
            <person name="Hornung B."/>
        </authorList>
    </citation>
    <scope>NUCLEOTIDE SEQUENCE</scope>
    <source>
        <strain evidence="1">G5G6</strain>
    </source>
</reference>